<evidence type="ECO:0000256" key="7">
    <source>
        <dbReference type="ARBA" id="ARBA00022779"/>
    </source>
</evidence>
<gene>
    <name evidence="11" type="ORF">AOC05_15915</name>
</gene>
<dbReference type="EMBL" id="CP012677">
    <property type="protein sequence ID" value="ALE93460.1"/>
    <property type="molecule type" value="Genomic_DNA"/>
</dbReference>
<evidence type="ECO:0000256" key="9">
    <source>
        <dbReference type="ARBA" id="ARBA00023143"/>
    </source>
</evidence>
<dbReference type="GO" id="GO:0009425">
    <property type="term" value="C:bacterial-type flagellum basal body"/>
    <property type="evidence" value="ECO:0007669"/>
    <property type="project" value="UniProtKB-SubCell"/>
</dbReference>
<dbReference type="GO" id="GO:0005886">
    <property type="term" value="C:plasma membrane"/>
    <property type="evidence" value="ECO:0007669"/>
    <property type="project" value="UniProtKB-SubCell"/>
</dbReference>
<dbReference type="GO" id="GO:0003774">
    <property type="term" value="F:cytoskeletal motor activity"/>
    <property type="evidence" value="ECO:0007669"/>
    <property type="project" value="InterPro"/>
</dbReference>
<keyword evidence="5" id="KW-1003">Cell membrane</keyword>
<evidence type="ECO:0000256" key="3">
    <source>
        <dbReference type="ARBA" id="ARBA00011049"/>
    </source>
</evidence>
<dbReference type="PANTHER" id="PTHR30034:SF6">
    <property type="entry name" value="YOP PROTEINS TRANSLOCATION PROTEIN Q"/>
    <property type="match status" value="1"/>
</dbReference>
<dbReference type="CDD" id="cd17908">
    <property type="entry name" value="FliM"/>
    <property type="match status" value="1"/>
</dbReference>
<protein>
    <recommendedName>
        <fullName evidence="4">Flagellar motor switch protein FliM</fullName>
    </recommendedName>
</protein>
<evidence type="ECO:0000256" key="2">
    <source>
        <dbReference type="ARBA" id="ARBA00004202"/>
    </source>
</evidence>
<evidence type="ECO:0000256" key="8">
    <source>
        <dbReference type="ARBA" id="ARBA00023136"/>
    </source>
</evidence>
<organism evidence="11 12">
    <name type="scientific">Arthrobacter alpinus</name>
    <dbReference type="NCBI Taxonomy" id="656366"/>
    <lineage>
        <taxon>Bacteria</taxon>
        <taxon>Bacillati</taxon>
        <taxon>Actinomycetota</taxon>
        <taxon>Actinomycetes</taxon>
        <taxon>Micrococcales</taxon>
        <taxon>Micrococcaceae</taxon>
        <taxon>Arthrobacter</taxon>
    </lineage>
</organism>
<evidence type="ECO:0000313" key="11">
    <source>
        <dbReference type="EMBL" id="ALE93460.1"/>
    </source>
</evidence>
<keyword evidence="6" id="KW-0145">Chemotaxis</keyword>
<accession>A0A0M4QPI5</accession>
<reference evidence="12" key="1">
    <citation type="submission" date="2015-09" db="EMBL/GenBank/DDBJ databases">
        <title>Complete genome of Arthrobacter alpinus strain R3.8.</title>
        <authorList>
            <person name="See-Too W.S."/>
            <person name="Chan K.G."/>
        </authorList>
    </citation>
    <scope>NUCLEOTIDE SEQUENCE [LARGE SCALE GENOMIC DNA]</scope>
    <source>
        <strain evidence="12">R3.8</strain>
    </source>
</reference>
<dbReference type="Proteomes" id="UP000062833">
    <property type="component" value="Chromosome"/>
</dbReference>
<feature type="domain" description="Flagellar motor switch protein FliN-like C-terminal" evidence="10">
    <location>
        <begin position="214"/>
        <end position="283"/>
    </location>
</feature>
<comment type="subcellular location">
    <subcellularLocation>
        <location evidence="1">Bacterial flagellum basal body</location>
    </subcellularLocation>
    <subcellularLocation>
        <location evidence="2">Cell membrane</location>
        <topology evidence="2">Peripheral membrane protein</topology>
    </subcellularLocation>
</comment>
<comment type="similarity">
    <text evidence="3">Belongs to the FliM family.</text>
</comment>
<dbReference type="OrthoDB" id="5241113at2"/>
<dbReference type="Gene3D" id="2.30.330.10">
    <property type="entry name" value="SpoA-like"/>
    <property type="match status" value="1"/>
</dbReference>
<proteinExistence type="inferred from homology"/>
<dbReference type="InterPro" id="IPR001543">
    <property type="entry name" value="FliN-like_C"/>
</dbReference>
<keyword evidence="7" id="KW-0283">Flagellar rotation</keyword>
<dbReference type="InterPro" id="IPR036429">
    <property type="entry name" value="SpoA-like_sf"/>
</dbReference>
<dbReference type="InterPro" id="IPR028976">
    <property type="entry name" value="CheC-like_sf"/>
</dbReference>
<evidence type="ECO:0000256" key="6">
    <source>
        <dbReference type="ARBA" id="ARBA00022500"/>
    </source>
</evidence>
<name>A0A0M4QPI5_9MICC</name>
<evidence type="ECO:0000256" key="5">
    <source>
        <dbReference type="ARBA" id="ARBA00022475"/>
    </source>
</evidence>
<dbReference type="InterPro" id="IPR001689">
    <property type="entry name" value="Flag_FliM"/>
</dbReference>
<keyword evidence="8" id="KW-0472">Membrane</keyword>
<evidence type="ECO:0000313" key="12">
    <source>
        <dbReference type="Proteomes" id="UP000062833"/>
    </source>
</evidence>
<evidence type="ECO:0000259" key="10">
    <source>
        <dbReference type="Pfam" id="PF01052"/>
    </source>
</evidence>
<dbReference type="SUPFAM" id="SSF101801">
    <property type="entry name" value="Surface presentation of antigens (SPOA)"/>
    <property type="match status" value="1"/>
</dbReference>
<dbReference type="GO" id="GO:0050918">
    <property type="term" value="P:positive chemotaxis"/>
    <property type="evidence" value="ECO:0007669"/>
    <property type="project" value="TreeGrafter"/>
</dbReference>
<keyword evidence="9" id="KW-0975">Bacterial flagellum</keyword>
<dbReference type="PANTHER" id="PTHR30034">
    <property type="entry name" value="FLAGELLAR MOTOR SWITCH PROTEIN FLIM"/>
    <property type="match status" value="1"/>
</dbReference>
<dbReference type="SUPFAM" id="SSF103039">
    <property type="entry name" value="CheC-like"/>
    <property type="match status" value="1"/>
</dbReference>
<dbReference type="Gene3D" id="3.40.1550.10">
    <property type="entry name" value="CheC-like"/>
    <property type="match status" value="1"/>
</dbReference>
<sequence>MGRAVELYDFSRPATLVREHARRLEGVFETFARQWATQLTSRLRINSTVTSGNVTTMTYNDYAGSLPEETLMVLVALDGHEARGVMQFPVNAALSWVSRMLGSTGTQAPSFRKLTEIEQALIRRLAEDALEDLGYSFGPLLSARMRVTGMHFNSRTAQATATDTSMVVAPFTVRSGAEEWQATVALPAQLVLSQLVEQDPAGDTGAAALLLRGQVSQVPVEVAVELVATPVTATAILHLAVGDVLAIPHPVGKPFSVTLNGKAVARAVGVAHGSRQGAQIVSIEENVS</sequence>
<dbReference type="PATRIC" id="fig|656366.3.peg.3438"/>
<dbReference type="AlphaFoldDB" id="A0A0M4QPI5"/>
<dbReference type="Pfam" id="PF02154">
    <property type="entry name" value="FliM"/>
    <property type="match status" value="1"/>
</dbReference>
<dbReference type="Pfam" id="PF01052">
    <property type="entry name" value="FliMN_C"/>
    <property type="match status" value="1"/>
</dbReference>
<evidence type="ECO:0000256" key="4">
    <source>
        <dbReference type="ARBA" id="ARBA00021898"/>
    </source>
</evidence>
<dbReference type="GO" id="GO:0071978">
    <property type="term" value="P:bacterial-type flagellum-dependent swarming motility"/>
    <property type="evidence" value="ECO:0007669"/>
    <property type="project" value="TreeGrafter"/>
</dbReference>
<dbReference type="KEGG" id="aaq:AOC05_15915"/>
<keyword evidence="12" id="KW-1185">Reference proteome</keyword>
<evidence type="ECO:0000256" key="1">
    <source>
        <dbReference type="ARBA" id="ARBA00004117"/>
    </source>
</evidence>